<evidence type="ECO:0000313" key="1">
    <source>
        <dbReference type="EMBL" id="KAJ8673583.1"/>
    </source>
</evidence>
<protein>
    <submittedName>
        <fullName evidence="1">Uncharacterized protein</fullName>
    </submittedName>
</protein>
<gene>
    <name evidence="1" type="ORF">QAD02_004845</name>
</gene>
<reference evidence="1" key="1">
    <citation type="submission" date="2023-04" db="EMBL/GenBank/DDBJ databases">
        <title>A chromosome-level genome assembly of the parasitoid wasp Eretmocerus hayati.</title>
        <authorList>
            <person name="Zhong Y."/>
            <person name="Liu S."/>
            <person name="Liu Y."/>
        </authorList>
    </citation>
    <scope>NUCLEOTIDE SEQUENCE</scope>
    <source>
        <strain evidence="1">ZJU_SS_LIU_2023</strain>
    </source>
</reference>
<proteinExistence type="predicted"/>
<comment type="caution">
    <text evidence="1">The sequence shown here is derived from an EMBL/GenBank/DDBJ whole genome shotgun (WGS) entry which is preliminary data.</text>
</comment>
<sequence>MKVYLKMLFHPLKCMNSVIIIRTKGTNTQGYRSAKSIRNDFLDYFTKDLNHAFVRSSPVMPLNDPSIPFINAGMNQFKDVLLGKHSPPAFRVANSQKCIRVGGKHNDLDVVGNDSYHHTFFEMLGNWSFGDYFKEEACKYAWNLLVDVYGIRKEFLYVTYFDGNQKLGLKPDLECKEIWLKIGVPEDHILPFGAEENFWEMGPTGPCGPCTEIHIDHTHQKKSQADRVNKGHDDLTELWNIVFIQYQRIPNGQVIPLSKKFIDTGMGFERLVAILQKKRSNYDTDLFVPLFNAIEKFSNAPKYQGRFGVADKDKIDTSYRILSDHARMVTIALADGMLPDKNHKLRRILRKAIDVGEEIFKKNKLLSELTNHVAEIYADTYPEVQKNLSKIQHIIKYEEEVMNSARSAAIRNWKKVVENRPELSAISDIESPGLTAGYYELQTFLKTEQKLSSLPGDFAYKLYDTYGLNSETICKLAEIESIPFDFEVFKKAVDEARQRSRHLVDQSDGDIVSNYSLDLLESGGVTKTDDSFKYDYVYKDGAFHFPKVECKLMGIILNGKLISEPESTLNVDESQAIVEATVTSSGNIVESSAVVNTNAEVGIILDKTCAYSPAGSQISDKGHIQVKNLSFNFEKVKKIRDYVIHIGHFVDWDEANPEHDLQIGDKCTVVIDEDNRLGAMRNHTAVHLLNAALRKILPVVGQRGSHVYKDGFSFECSTFGRKLSTSDILEIETYINNVIDADVPVKTKTVNVLQMLKEDDLTLIPGEVYPDSNIRIVEVNSDALRSKEACCGTHVHKTGVLEQFCITSVKSQGSASMTFKAVTGPAARSIRFAGAYLREKITKLESDFEMGVGTLKELESRILDDKRDLADKEKRLRFPYAVVQESLERMENLHKSIKLKGRDRARNSIEEEIRRMLDSASSPFVVHCLQPNNTSLENISLKNIIKLCPPTTPILVIVHCKNKIKARCTVPEEFQSSNFNAKKWMEEVLQVFQSKGNTLKGEDPLNVYNMSPIQMSGDDFKLLIDKAIGAATKFASVYIDKGRNEPKK</sequence>
<keyword evidence="2" id="KW-1185">Reference proteome</keyword>
<dbReference type="EMBL" id="CM056743">
    <property type="protein sequence ID" value="KAJ8673583.1"/>
    <property type="molecule type" value="Genomic_DNA"/>
</dbReference>
<accession>A0ACC2NQY4</accession>
<organism evidence="1 2">
    <name type="scientific">Eretmocerus hayati</name>
    <dbReference type="NCBI Taxonomy" id="131215"/>
    <lineage>
        <taxon>Eukaryota</taxon>
        <taxon>Metazoa</taxon>
        <taxon>Ecdysozoa</taxon>
        <taxon>Arthropoda</taxon>
        <taxon>Hexapoda</taxon>
        <taxon>Insecta</taxon>
        <taxon>Pterygota</taxon>
        <taxon>Neoptera</taxon>
        <taxon>Endopterygota</taxon>
        <taxon>Hymenoptera</taxon>
        <taxon>Apocrita</taxon>
        <taxon>Proctotrupomorpha</taxon>
        <taxon>Chalcidoidea</taxon>
        <taxon>Aphelinidae</taxon>
        <taxon>Aphelininae</taxon>
        <taxon>Eretmocerus</taxon>
    </lineage>
</organism>
<dbReference type="Proteomes" id="UP001239111">
    <property type="component" value="Chromosome 3"/>
</dbReference>
<evidence type="ECO:0000313" key="2">
    <source>
        <dbReference type="Proteomes" id="UP001239111"/>
    </source>
</evidence>
<name>A0ACC2NQY4_9HYME</name>